<sequence length="98" mass="11370">MGVITQFPDRKSLSRRLANLSPAARLRKRRRVESIARRWATRLTAKYGSSGALAVCRKKLLFCISHAPGVREQIWNRVYNYLSPPPERHDKWRRGPEG</sequence>
<accession>A0A2S7K3V9</accession>
<dbReference type="Proteomes" id="UP000239504">
    <property type="component" value="Unassembled WGS sequence"/>
</dbReference>
<dbReference type="RefSeq" id="WP_104830740.1">
    <property type="nucleotide sequence ID" value="NZ_PJCH01000010.1"/>
</dbReference>
<keyword evidence="2" id="KW-1185">Reference proteome</keyword>
<reference evidence="1 2" key="1">
    <citation type="submission" date="2017-12" db="EMBL/GenBank/DDBJ databases">
        <authorList>
            <person name="Hurst M.R.H."/>
        </authorList>
    </citation>
    <scope>NUCLEOTIDE SEQUENCE [LARGE SCALE GENOMIC DNA]</scope>
    <source>
        <strain evidence="1 2">SY-3-19</strain>
    </source>
</reference>
<gene>
    <name evidence="1" type="ORF">CW354_14175</name>
</gene>
<proteinExistence type="predicted"/>
<evidence type="ECO:0000313" key="1">
    <source>
        <dbReference type="EMBL" id="PQA87182.1"/>
    </source>
</evidence>
<organism evidence="1 2">
    <name type="scientific">Hyphococcus luteus</name>
    <dbReference type="NCBI Taxonomy" id="2058213"/>
    <lineage>
        <taxon>Bacteria</taxon>
        <taxon>Pseudomonadati</taxon>
        <taxon>Pseudomonadota</taxon>
        <taxon>Alphaproteobacteria</taxon>
        <taxon>Parvularculales</taxon>
        <taxon>Parvularculaceae</taxon>
        <taxon>Hyphococcus</taxon>
    </lineage>
</organism>
<name>A0A2S7K3V9_9PROT</name>
<evidence type="ECO:0000313" key="2">
    <source>
        <dbReference type="Proteomes" id="UP000239504"/>
    </source>
</evidence>
<comment type="caution">
    <text evidence="1">The sequence shown here is derived from an EMBL/GenBank/DDBJ whole genome shotgun (WGS) entry which is preliminary data.</text>
</comment>
<dbReference type="AlphaFoldDB" id="A0A2S7K3V9"/>
<dbReference type="EMBL" id="PJCH01000010">
    <property type="protein sequence ID" value="PQA87182.1"/>
    <property type="molecule type" value="Genomic_DNA"/>
</dbReference>
<protein>
    <submittedName>
        <fullName evidence="1">Uncharacterized protein</fullName>
    </submittedName>
</protein>